<gene>
    <name evidence="2" type="ORF">SAMN02745746_00747</name>
</gene>
<keyword evidence="2" id="KW-0223">Dioxygenase</keyword>
<evidence type="ECO:0000259" key="1">
    <source>
        <dbReference type="PROSITE" id="PS51819"/>
    </source>
</evidence>
<dbReference type="InterPro" id="IPR004360">
    <property type="entry name" value="Glyas_Fos-R_dOase_dom"/>
</dbReference>
<dbReference type="CDD" id="cd07261">
    <property type="entry name" value="EhpR_like"/>
    <property type="match status" value="1"/>
</dbReference>
<dbReference type="GO" id="GO:0051213">
    <property type="term" value="F:dioxygenase activity"/>
    <property type="evidence" value="ECO:0007669"/>
    <property type="project" value="UniProtKB-KW"/>
</dbReference>
<protein>
    <submittedName>
        <fullName evidence="2">Catechol 2,3-dioxygenase</fullName>
    </submittedName>
</protein>
<dbReference type="RefSeq" id="WP_085275095.1">
    <property type="nucleotide sequence ID" value="NZ_FXAG01000003.1"/>
</dbReference>
<dbReference type="Gene3D" id="3.30.720.120">
    <property type="match status" value="1"/>
</dbReference>
<dbReference type="InterPro" id="IPR029068">
    <property type="entry name" value="Glyas_Bleomycin-R_OHBP_Dase"/>
</dbReference>
<dbReference type="STRING" id="1123014.SAMN02745746_00747"/>
<proteinExistence type="predicted"/>
<feature type="domain" description="VOC" evidence="1">
    <location>
        <begin position="3"/>
        <end position="120"/>
    </location>
</feature>
<keyword evidence="2" id="KW-0560">Oxidoreductase</keyword>
<reference evidence="3" key="1">
    <citation type="submission" date="2017-04" db="EMBL/GenBank/DDBJ databases">
        <authorList>
            <person name="Varghese N."/>
            <person name="Submissions S."/>
        </authorList>
    </citation>
    <scope>NUCLEOTIDE SEQUENCE [LARGE SCALE GENOMIC DNA]</scope>
    <source>
        <strain evidence="3">DSM 22618</strain>
    </source>
</reference>
<name>A0A1Y6BAS2_9NEIS</name>
<dbReference type="Proteomes" id="UP000192920">
    <property type="component" value="Unassembled WGS sequence"/>
</dbReference>
<dbReference type="AlphaFoldDB" id="A0A1Y6BAS2"/>
<dbReference type="Gene3D" id="3.30.720.110">
    <property type="match status" value="1"/>
</dbReference>
<dbReference type="PIRSF" id="PIRSF039020">
    <property type="entry name" value="EhpR"/>
    <property type="match status" value="1"/>
</dbReference>
<evidence type="ECO:0000313" key="2">
    <source>
        <dbReference type="EMBL" id="SMF01800.1"/>
    </source>
</evidence>
<accession>A0A1Y6BAS2</accession>
<dbReference type="PROSITE" id="PS51819">
    <property type="entry name" value="VOC"/>
    <property type="match status" value="1"/>
</dbReference>
<sequence length="123" mass="13274">MMHPNFVILYVDNPAVSAAFYAELFDRQPVEASPTFALFAFESGAKFGLWSKHTVEPTASTGGGGTELAFSVSGDEAVDACHAEWSGRGLEIRQAPVRMDFGYTFVALDPDGHRLRVFAPSAS</sequence>
<organism evidence="2 3">
    <name type="scientific">Pseudogulbenkiania subflava DSM 22618</name>
    <dbReference type="NCBI Taxonomy" id="1123014"/>
    <lineage>
        <taxon>Bacteria</taxon>
        <taxon>Pseudomonadati</taxon>
        <taxon>Pseudomonadota</taxon>
        <taxon>Betaproteobacteria</taxon>
        <taxon>Neisseriales</taxon>
        <taxon>Chromobacteriaceae</taxon>
        <taxon>Pseudogulbenkiania</taxon>
    </lineage>
</organism>
<dbReference type="SUPFAM" id="SSF54593">
    <property type="entry name" value="Glyoxalase/Bleomycin resistance protein/Dihydroxybiphenyl dioxygenase"/>
    <property type="match status" value="1"/>
</dbReference>
<dbReference type="Pfam" id="PF00903">
    <property type="entry name" value="Glyoxalase"/>
    <property type="match status" value="1"/>
</dbReference>
<dbReference type="InterPro" id="IPR026275">
    <property type="entry name" value="Glyoxalase/dOase/EhpR"/>
</dbReference>
<dbReference type="EMBL" id="FXAG01000003">
    <property type="protein sequence ID" value="SMF01800.1"/>
    <property type="molecule type" value="Genomic_DNA"/>
</dbReference>
<dbReference type="InterPro" id="IPR037523">
    <property type="entry name" value="VOC_core"/>
</dbReference>
<evidence type="ECO:0000313" key="3">
    <source>
        <dbReference type="Proteomes" id="UP000192920"/>
    </source>
</evidence>
<keyword evidence="3" id="KW-1185">Reference proteome</keyword>